<dbReference type="CDD" id="cd00038">
    <property type="entry name" value="CAP_ED"/>
    <property type="match status" value="1"/>
</dbReference>
<dbReference type="InterPro" id="IPR014710">
    <property type="entry name" value="RmlC-like_jellyroll"/>
</dbReference>
<dbReference type="Proteomes" id="UP000575083">
    <property type="component" value="Unassembled WGS sequence"/>
</dbReference>
<evidence type="ECO:0000259" key="1">
    <source>
        <dbReference type="Pfam" id="PF00027"/>
    </source>
</evidence>
<dbReference type="RefSeq" id="WP_311773792.1">
    <property type="nucleotide sequence ID" value="NZ_JACHLK010000001.1"/>
</dbReference>
<protein>
    <submittedName>
        <fullName evidence="2">CRP-like cAMP-binding protein</fullName>
    </submittedName>
</protein>
<keyword evidence="3" id="KW-1185">Reference proteome</keyword>
<evidence type="ECO:0000313" key="3">
    <source>
        <dbReference type="Proteomes" id="UP000575083"/>
    </source>
</evidence>
<name>A0A7X0P9F1_9BURK</name>
<dbReference type="InterPro" id="IPR000595">
    <property type="entry name" value="cNMP-bd_dom"/>
</dbReference>
<dbReference type="InterPro" id="IPR018490">
    <property type="entry name" value="cNMP-bd_dom_sf"/>
</dbReference>
<dbReference type="AlphaFoldDB" id="A0A7X0P9F1"/>
<dbReference type="EMBL" id="JACHLK010000001">
    <property type="protein sequence ID" value="MBB6557748.1"/>
    <property type="molecule type" value="Genomic_DNA"/>
</dbReference>
<sequence>MASWWASAQPVDLAKGQPLLRAGDPWRHLWWVERGALRLYLVDRDGAEANKNFFLDGALCWPITPSLRQQPAMFHVEPLEDSRVWALPLPAPGVAAPTDGWAPWAALEHRVLCALLDGKMQREQEFLQLSARERYTRLLAQHPDWPERIALRHLASYLGVTDVTLSRVRSEMGLIKG</sequence>
<feature type="domain" description="Cyclic nucleotide-binding" evidence="1">
    <location>
        <begin position="11"/>
        <end position="89"/>
    </location>
</feature>
<proteinExistence type="predicted"/>
<gene>
    <name evidence="2" type="ORF">HNP48_000412</name>
</gene>
<accession>A0A7X0P9F1</accession>
<organism evidence="2 3">
    <name type="scientific">Acidovorax soli</name>
    <dbReference type="NCBI Taxonomy" id="592050"/>
    <lineage>
        <taxon>Bacteria</taxon>
        <taxon>Pseudomonadati</taxon>
        <taxon>Pseudomonadota</taxon>
        <taxon>Betaproteobacteria</taxon>
        <taxon>Burkholderiales</taxon>
        <taxon>Comamonadaceae</taxon>
        <taxon>Acidovorax</taxon>
    </lineage>
</organism>
<reference evidence="2 3" key="1">
    <citation type="submission" date="2020-08" db="EMBL/GenBank/DDBJ databases">
        <title>Functional genomics of gut bacteria from endangered species of beetles.</title>
        <authorList>
            <person name="Carlos-Shanley C."/>
        </authorList>
    </citation>
    <scope>NUCLEOTIDE SEQUENCE [LARGE SCALE GENOMIC DNA]</scope>
    <source>
        <strain evidence="2 3">S00198</strain>
    </source>
</reference>
<comment type="caution">
    <text evidence="2">The sequence shown here is derived from an EMBL/GenBank/DDBJ whole genome shotgun (WGS) entry which is preliminary data.</text>
</comment>
<dbReference type="SUPFAM" id="SSF51206">
    <property type="entry name" value="cAMP-binding domain-like"/>
    <property type="match status" value="1"/>
</dbReference>
<evidence type="ECO:0000313" key="2">
    <source>
        <dbReference type="EMBL" id="MBB6557748.1"/>
    </source>
</evidence>
<dbReference type="Pfam" id="PF00027">
    <property type="entry name" value="cNMP_binding"/>
    <property type="match status" value="1"/>
</dbReference>
<dbReference type="Gene3D" id="2.60.120.10">
    <property type="entry name" value="Jelly Rolls"/>
    <property type="match status" value="1"/>
</dbReference>